<dbReference type="PANTHER" id="PTHR43280:SF28">
    <property type="entry name" value="HTH-TYPE TRANSCRIPTIONAL ACTIVATOR RHAS"/>
    <property type="match status" value="1"/>
</dbReference>
<dbReference type="RefSeq" id="WP_144367183.1">
    <property type="nucleotide sequence ID" value="NZ_CABHNA010000057.1"/>
</dbReference>
<keyword evidence="1" id="KW-0805">Transcription regulation</keyword>
<dbReference type="AlphaFoldDB" id="A0A564TWB6"/>
<evidence type="ECO:0000259" key="4">
    <source>
        <dbReference type="PROSITE" id="PS01124"/>
    </source>
</evidence>
<evidence type="ECO:0000313" key="5">
    <source>
        <dbReference type="EMBL" id="VUX11520.1"/>
    </source>
</evidence>
<dbReference type="Pfam" id="PF12833">
    <property type="entry name" value="HTH_18"/>
    <property type="match status" value="1"/>
</dbReference>
<reference evidence="5 6" key="1">
    <citation type="submission" date="2019-07" db="EMBL/GenBank/DDBJ databases">
        <authorList>
            <person name="Hibberd C M."/>
            <person name="Gehrig L. J."/>
            <person name="Chang H.-W."/>
            <person name="Venkatesh S."/>
        </authorList>
    </citation>
    <scope>NUCLEOTIDE SEQUENCE [LARGE SCALE GENOMIC DNA]</scope>
    <source>
        <strain evidence="5">Ruminococcus_torques_SSTS_Bg7063</strain>
    </source>
</reference>
<dbReference type="SMART" id="SM00342">
    <property type="entry name" value="HTH_ARAC"/>
    <property type="match status" value="1"/>
</dbReference>
<dbReference type="Proteomes" id="UP000363661">
    <property type="component" value="Unassembled WGS sequence"/>
</dbReference>
<accession>A0A564TWB6</accession>
<evidence type="ECO:0000256" key="1">
    <source>
        <dbReference type="ARBA" id="ARBA00023015"/>
    </source>
</evidence>
<dbReference type="Gene3D" id="1.10.10.60">
    <property type="entry name" value="Homeodomain-like"/>
    <property type="match status" value="2"/>
</dbReference>
<evidence type="ECO:0000256" key="2">
    <source>
        <dbReference type="ARBA" id="ARBA00023125"/>
    </source>
</evidence>
<feature type="domain" description="HTH araC/xylS-type" evidence="4">
    <location>
        <begin position="299"/>
        <end position="397"/>
    </location>
</feature>
<dbReference type="GO" id="GO:0003700">
    <property type="term" value="F:DNA-binding transcription factor activity"/>
    <property type="evidence" value="ECO:0007669"/>
    <property type="project" value="InterPro"/>
</dbReference>
<dbReference type="PROSITE" id="PS01124">
    <property type="entry name" value="HTH_ARAC_FAMILY_2"/>
    <property type="match status" value="1"/>
</dbReference>
<organism evidence="5 6">
    <name type="scientific">[Ruminococcus] torques</name>
    <dbReference type="NCBI Taxonomy" id="33039"/>
    <lineage>
        <taxon>Bacteria</taxon>
        <taxon>Bacillati</taxon>
        <taxon>Bacillota</taxon>
        <taxon>Clostridia</taxon>
        <taxon>Lachnospirales</taxon>
        <taxon>Lachnospiraceae</taxon>
        <taxon>Mediterraneibacter</taxon>
    </lineage>
</organism>
<keyword evidence="2" id="KW-0238">DNA-binding</keyword>
<protein>
    <submittedName>
        <fullName evidence="5">HTH-type transcriptional activator Btr</fullName>
    </submittedName>
</protein>
<sequence length="397" mass="45396">MSNYAYLNYMEDLFLNTASLYSWHLTPEYDFSYSNHPDSAPLKNIFSLSSCNAYMKQHFQSSMAPVFLFDDFFFLWAAVPAYTEQKQLVNIHLLGPVFSSYTSDSYIKEKMDIQNMSVKSKTELLSLIDQIPVLPTAFLSHYVCQLYYTLNDTPISVNDIKLQENPMSQSKEKEQDFTASEHSSYYYETLLSQSVQDGIPFSDFSNQISSAQVGTMCPGDPLRQKKDEGISLVTIFTRAAIQGGISFEKAYTCSDYYIQSIEAASNITEVIQLIETMYFDITNQVHEATLSAIKNPMICECITYLDTHYREKIDLEELASTLGYTKYYLSTCFKKETGVSISEYITEKRIAYAKLMLKNPSIDMQEISDELCFANPSHFSAVFKKMTGLTPTQYRNK</sequence>
<keyword evidence="3" id="KW-0804">Transcription</keyword>
<dbReference type="InterPro" id="IPR009057">
    <property type="entry name" value="Homeodomain-like_sf"/>
</dbReference>
<name>A0A564TWB6_9FIRM</name>
<gene>
    <name evidence="5" type="primary">btr_1</name>
    <name evidence="5" type="ORF">RTSSTS7063_01725</name>
</gene>
<dbReference type="PANTHER" id="PTHR43280">
    <property type="entry name" value="ARAC-FAMILY TRANSCRIPTIONAL REGULATOR"/>
    <property type="match status" value="1"/>
</dbReference>
<evidence type="ECO:0000256" key="3">
    <source>
        <dbReference type="ARBA" id="ARBA00023163"/>
    </source>
</evidence>
<dbReference type="EMBL" id="CABHNA010000057">
    <property type="protein sequence ID" value="VUX11520.1"/>
    <property type="molecule type" value="Genomic_DNA"/>
</dbReference>
<evidence type="ECO:0000313" key="6">
    <source>
        <dbReference type="Proteomes" id="UP000363661"/>
    </source>
</evidence>
<proteinExistence type="predicted"/>
<dbReference type="InterPro" id="IPR018060">
    <property type="entry name" value="HTH_AraC"/>
</dbReference>
<dbReference type="GO" id="GO:0043565">
    <property type="term" value="F:sequence-specific DNA binding"/>
    <property type="evidence" value="ECO:0007669"/>
    <property type="project" value="InterPro"/>
</dbReference>
<dbReference type="SUPFAM" id="SSF46689">
    <property type="entry name" value="Homeodomain-like"/>
    <property type="match status" value="2"/>
</dbReference>
<keyword evidence="6" id="KW-1185">Reference proteome</keyword>